<evidence type="ECO:0000313" key="1">
    <source>
        <dbReference type="EMBL" id="CAD7094178.1"/>
    </source>
</evidence>
<gene>
    <name evidence="1" type="ORF">HERILL_LOCUS16404</name>
</gene>
<accession>A0A7R8V8N0</accession>
<dbReference type="OrthoDB" id="6752508at2759"/>
<dbReference type="InParanoid" id="A0A7R8V8N0"/>
<dbReference type="Proteomes" id="UP000594454">
    <property type="component" value="Chromosome 7"/>
</dbReference>
<organism evidence="1 2">
    <name type="scientific">Hermetia illucens</name>
    <name type="common">Black soldier fly</name>
    <dbReference type="NCBI Taxonomy" id="343691"/>
    <lineage>
        <taxon>Eukaryota</taxon>
        <taxon>Metazoa</taxon>
        <taxon>Ecdysozoa</taxon>
        <taxon>Arthropoda</taxon>
        <taxon>Hexapoda</taxon>
        <taxon>Insecta</taxon>
        <taxon>Pterygota</taxon>
        <taxon>Neoptera</taxon>
        <taxon>Endopterygota</taxon>
        <taxon>Diptera</taxon>
        <taxon>Brachycera</taxon>
        <taxon>Stratiomyomorpha</taxon>
        <taxon>Stratiomyidae</taxon>
        <taxon>Hermetiinae</taxon>
        <taxon>Hermetia</taxon>
    </lineage>
</organism>
<keyword evidence="2" id="KW-1185">Reference proteome</keyword>
<evidence type="ECO:0000313" key="2">
    <source>
        <dbReference type="Proteomes" id="UP000594454"/>
    </source>
</evidence>
<dbReference type="EMBL" id="LR899015">
    <property type="protein sequence ID" value="CAD7094178.1"/>
    <property type="molecule type" value="Genomic_DNA"/>
</dbReference>
<name>A0A7R8V8N0_HERIL</name>
<reference evidence="1 2" key="1">
    <citation type="submission" date="2020-11" db="EMBL/GenBank/DDBJ databases">
        <authorList>
            <person name="Wallbank WR R."/>
            <person name="Pardo Diaz C."/>
            <person name="Kozak K."/>
            <person name="Martin S."/>
            <person name="Jiggins C."/>
            <person name="Moest M."/>
            <person name="Warren A I."/>
            <person name="Generalovic N T."/>
            <person name="Byers J.R.P. K."/>
            <person name="Montejo-Kovacevich G."/>
            <person name="Yen C E."/>
        </authorList>
    </citation>
    <scope>NUCLEOTIDE SEQUENCE [LARGE SCALE GENOMIC DNA]</scope>
</reference>
<dbReference type="AlphaFoldDB" id="A0A7R8V8N0"/>
<protein>
    <submittedName>
        <fullName evidence="1">Uncharacterized protein</fullName>
    </submittedName>
</protein>
<sequence>MEILSTCNFKPNVLAIISMCLLASETGVSFSGFGWKKGTTKSCTSHNNKLLSILNILCNTTQTTSIQTRDACYGCFFRAGSLSTATTQLQSLSQCATIYLNNTEYASCTAQLQISGPISLTRAGCNNGYCNFVQCVRRINANNLIDGCFTENLPNRDLTTEAGRVSLYTNVTGCILARARCSQYNPITGELQNQVSITQYGRNIDKLFGGLINQAALYNSLQISTTGDLRIISFPATVSVADLFCSRTAGLEQTGYGTSIC</sequence>
<proteinExistence type="predicted"/>
<dbReference type="OMA" id="CAVQYFT"/>